<protein>
    <recommendedName>
        <fullName evidence="1">LicD/FKTN/FKRP nucleotidyltransferase domain-containing protein</fullName>
    </recommendedName>
</protein>
<dbReference type="OrthoDB" id="444255at2759"/>
<dbReference type="GO" id="GO:0009100">
    <property type="term" value="P:glycoprotein metabolic process"/>
    <property type="evidence" value="ECO:0007669"/>
    <property type="project" value="UniProtKB-ARBA"/>
</dbReference>
<organism evidence="2 3">
    <name type="scientific">Candidula unifasciata</name>
    <dbReference type="NCBI Taxonomy" id="100452"/>
    <lineage>
        <taxon>Eukaryota</taxon>
        <taxon>Metazoa</taxon>
        <taxon>Spiralia</taxon>
        <taxon>Lophotrochozoa</taxon>
        <taxon>Mollusca</taxon>
        <taxon>Gastropoda</taxon>
        <taxon>Heterobranchia</taxon>
        <taxon>Euthyneura</taxon>
        <taxon>Panpulmonata</taxon>
        <taxon>Eupulmonata</taxon>
        <taxon>Stylommatophora</taxon>
        <taxon>Helicina</taxon>
        <taxon>Helicoidea</taxon>
        <taxon>Geomitridae</taxon>
        <taxon>Candidula</taxon>
    </lineage>
</organism>
<dbReference type="InterPro" id="IPR052942">
    <property type="entry name" value="LPS_cholinephosphotransferase"/>
</dbReference>
<gene>
    <name evidence="2" type="ORF">CUNI_LOCUS20324</name>
</gene>
<dbReference type="AlphaFoldDB" id="A0A8S4A6X8"/>
<evidence type="ECO:0000259" key="1">
    <source>
        <dbReference type="Pfam" id="PF04991"/>
    </source>
</evidence>
<dbReference type="InterPro" id="IPR007074">
    <property type="entry name" value="LicD/FKTN/FKRP_NTP_transf"/>
</dbReference>
<accession>A0A8S4A6X8</accession>
<keyword evidence="3" id="KW-1185">Reference proteome</keyword>
<sequence length="336" mass="38714">MRVAVKCLYRHKTFLLVAFIVSLLMLLISLTVSSMCGLLISARSEFECKVKMQMNELFSFPEVNETEIFLSTGIISGDMLFYKSLMNGQLTAKNASSGNRLFSLFQPGLSSHERQLMLVLFQTLVRACLKFRLTFFLYGGTLLGSIRHHDIIPWDDDIDILVNSSNKSSLKQALLATGDQFGLYCPQSKWWKFFWVKSDTLSHKPFRWPYIDIFFFAENKTHIFDESQDYMRSFAFLKNHVFPLTYRPFAGAMLPAPCKAQNIIENNYSPSLCTSPRFSHKFEFVFPDYAHTSVPCKNLETLYPFVYRRVSGDYVHEFLSKGKQIIKTVSLPKTCS</sequence>
<name>A0A8S4A6X8_9EUPU</name>
<evidence type="ECO:0000313" key="3">
    <source>
        <dbReference type="Proteomes" id="UP000678393"/>
    </source>
</evidence>
<evidence type="ECO:0000313" key="2">
    <source>
        <dbReference type="EMBL" id="CAG5134766.1"/>
    </source>
</evidence>
<dbReference type="Pfam" id="PF04991">
    <property type="entry name" value="LicD"/>
    <property type="match status" value="1"/>
</dbReference>
<dbReference type="PANTHER" id="PTHR43404">
    <property type="entry name" value="LIPOPOLYSACCHARIDE CHOLINEPHOSPHOTRANSFERASE LICD"/>
    <property type="match status" value="1"/>
</dbReference>
<dbReference type="Proteomes" id="UP000678393">
    <property type="component" value="Unassembled WGS sequence"/>
</dbReference>
<comment type="caution">
    <text evidence="2">The sequence shown here is derived from an EMBL/GenBank/DDBJ whole genome shotgun (WGS) entry which is preliminary data.</text>
</comment>
<proteinExistence type="predicted"/>
<feature type="domain" description="LicD/FKTN/FKRP nucleotidyltransferase" evidence="1">
    <location>
        <begin position="130"/>
        <end position="166"/>
    </location>
</feature>
<reference evidence="2" key="1">
    <citation type="submission" date="2021-04" db="EMBL/GenBank/DDBJ databases">
        <authorList>
            <consortium name="Molecular Ecology Group"/>
        </authorList>
    </citation>
    <scope>NUCLEOTIDE SEQUENCE</scope>
</reference>
<dbReference type="PANTHER" id="PTHR43404:SF2">
    <property type="entry name" value="LIPOPOLYSACCHARIDE CHOLINEPHOSPHOTRANSFERASE LICD"/>
    <property type="match status" value="1"/>
</dbReference>
<dbReference type="EMBL" id="CAJHNH020007556">
    <property type="protein sequence ID" value="CAG5134766.1"/>
    <property type="molecule type" value="Genomic_DNA"/>
</dbReference>